<keyword evidence="2" id="KW-1185">Reference proteome</keyword>
<comment type="caution">
    <text evidence="1">The sequence shown here is derived from an EMBL/GenBank/DDBJ whole genome shotgun (WGS) entry which is preliminary data.</text>
</comment>
<protein>
    <submittedName>
        <fullName evidence="1">Uncharacterized protein</fullName>
    </submittedName>
</protein>
<reference evidence="1" key="1">
    <citation type="submission" date="2024-12" db="EMBL/GenBank/DDBJ databases">
        <authorList>
            <person name="Wu N."/>
        </authorList>
    </citation>
    <scope>NUCLEOTIDE SEQUENCE</scope>
    <source>
        <strain evidence="1">P15</strain>
    </source>
</reference>
<accession>A0ACC7NYI5</accession>
<evidence type="ECO:0000313" key="1">
    <source>
        <dbReference type="EMBL" id="MFM9329833.1"/>
    </source>
</evidence>
<gene>
    <name evidence="1" type="ORF">ACI1P1_16170</name>
</gene>
<dbReference type="EMBL" id="JBJURJ010000010">
    <property type="protein sequence ID" value="MFM9329833.1"/>
    <property type="molecule type" value="Genomic_DNA"/>
</dbReference>
<dbReference type="Proteomes" id="UP001631969">
    <property type="component" value="Unassembled WGS sequence"/>
</dbReference>
<organism evidence="1 2">
    <name type="scientific">Paenibacillus mesotrionivorans</name>
    <dbReference type="NCBI Taxonomy" id="3160968"/>
    <lineage>
        <taxon>Bacteria</taxon>
        <taxon>Bacillati</taxon>
        <taxon>Bacillota</taxon>
        <taxon>Bacilli</taxon>
        <taxon>Bacillales</taxon>
        <taxon>Paenibacillaceae</taxon>
        <taxon>Paenibacillus</taxon>
    </lineage>
</organism>
<proteinExistence type="predicted"/>
<evidence type="ECO:0000313" key="2">
    <source>
        <dbReference type="Proteomes" id="UP001631969"/>
    </source>
</evidence>
<sequence>MKSKMGVIQLGGIACILSGILFLAQQLFLLPVPHPPAPDGELLAWLAEWKLQLSMADELLVFAALLLIPAVVAIYRVLAKTDLIKALLGCGLLALNIPVYMILVVVLGRLVYPVYDIELSPESYRLVLSLYYGGLHLAFLIFGLAIILLSFAIRKSPIGKPAAYLGFLTGVLAFASAYPWLMGNGAVLAIQLVFTAWLMLVGIRLLDRKVGNV</sequence>
<name>A0ACC7NYI5_9BACL</name>